<feature type="signal peptide" evidence="1">
    <location>
        <begin position="1"/>
        <end position="23"/>
    </location>
</feature>
<dbReference type="EMBL" id="NFZS01000002">
    <property type="protein sequence ID" value="RAO76188.1"/>
    <property type="molecule type" value="Genomic_DNA"/>
</dbReference>
<feature type="chain" id="PRO_5016294915" evidence="1">
    <location>
        <begin position="24"/>
        <end position="221"/>
    </location>
</feature>
<name>A0A328P1Y5_9GAMM</name>
<sequence length="221" mass="23654">MSRCATAVLAAATVILCSPRAWAGAGAYLVDDASITPAGHCQVQSWAQAFSGGQKALNTLPACSTGPVEWSLGAAGQNHPYQHQESPAVKWMLRDPSAHPLGAAINVGATWSNGHVQSRNTYAALTWTPPGQQQWSVNADVGAFWSRDRKWQTLLGLGLKYKLTPHLAIVAEHIHPWVGAATSQAGLRWTFRNNDSVDVIVGHGSVAAHDRWLTFGLNVGF</sequence>
<keyword evidence="1" id="KW-0732">Signal</keyword>
<proteinExistence type="predicted"/>
<evidence type="ECO:0000256" key="1">
    <source>
        <dbReference type="SAM" id="SignalP"/>
    </source>
</evidence>
<comment type="caution">
    <text evidence="2">The sequence shown here is derived from an EMBL/GenBank/DDBJ whole genome shotgun (WGS) entry which is preliminary data.</text>
</comment>
<dbReference type="RefSeq" id="WP_111983135.1">
    <property type="nucleotide sequence ID" value="NZ_NFZS01000002.1"/>
</dbReference>
<organism evidence="2 3">
    <name type="scientific">Dyella jiangningensis</name>
    <dbReference type="NCBI Taxonomy" id="1379159"/>
    <lineage>
        <taxon>Bacteria</taxon>
        <taxon>Pseudomonadati</taxon>
        <taxon>Pseudomonadota</taxon>
        <taxon>Gammaproteobacteria</taxon>
        <taxon>Lysobacterales</taxon>
        <taxon>Rhodanobacteraceae</taxon>
        <taxon>Dyella</taxon>
    </lineage>
</organism>
<evidence type="ECO:0000313" key="2">
    <source>
        <dbReference type="EMBL" id="RAO76188.1"/>
    </source>
</evidence>
<dbReference type="Proteomes" id="UP000248926">
    <property type="component" value="Unassembled WGS sequence"/>
</dbReference>
<keyword evidence="3" id="KW-1185">Reference proteome</keyword>
<accession>A0A328P1Y5</accession>
<evidence type="ECO:0000313" key="3">
    <source>
        <dbReference type="Proteomes" id="UP000248926"/>
    </source>
</evidence>
<protein>
    <submittedName>
        <fullName evidence="2">Uncharacterized protein</fullName>
    </submittedName>
</protein>
<dbReference type="OrthoDB" id="7061356at2"/>
<gene>
    <name evidence="2" type="ORF">CA260_10850</name>
</gene>
<reference evidence="2 3" key="1">
    <citation type="journal article" date="2018" name="Genet. Mol. Biol.">
        <title>The genome sequence of Dyella jiangningensis FCAV SCS01 from a lignocellulose-decomposing microbial consortium metagenome reveals potential for biotechnological applications.</title>
        <authorList>
            <person name="Desiderato J.G."/>
            <person name="Alvarenga D.O."/>
            <person name="Constancio M.T.L."/>
            <person name="Alves L.M.C."/>
            <person name="Varani A.M."/>
        </authorList>
    </citation>
    <scope>NUCLEOTIDE SEQUENCE [LARGE SCALE GENOMIC DNA]</scope>
    <source>
        <strain evidence="2 3">FCAV SCS01</strain>
    </source>
</reference>
<dbReference type="AlphaFoldDB" id="A0A328P1Y5"/>